<keyword evidence="2" id="KW-1185">Reference proteome</keyword>
<evidence type="ECO:0000313" key="2">
    <source>
        <dbReference type="Proteomes" id="UP001558632"/>
    </source>
</evidence>
<comment type="caution">
    <text evidence="1">The sequence shown here is derived from an EMBL/GenBank/DDBJ whole genome shotgun (WGS) entry which is preliminary data.</text>
</comment>
<organism evidence="1 2">
    <name type="scientific">Trichinella spiralis</name>
    <name type="common">Trichina worm</name>
    <dbReference type="NCBI Taxonomy" id="6334"/>
    <lineage>
        <taxon>Eukaryota</taxon>
        <taxon>Metazoa</taxon>
        <taxon>Ecdysozoa</taxon>
        <taxon>Nematoda</taxon>
        <taxon>Enoplea</taxon>
        <taxon>Dorylaimia</taxon>
        <taxon>Trichinellida</taxon>
        <taxon>Trichinellidae</taxon>
        <taxon>Trichinella</taxon>
    </lineage>
</organism>
<dbReference type="Proteomes" id="UP001558632">
    <property type="component" value="Unassembled WGS sequence"/>
</dbReference>
<name>A0ABR3KQK7_TRISP</name>
<proteinExistence type="predicted"/>
<protein>
    <submittedName>
        <fullName evidence="1">Uncharacterized protein</fullName>
    </submittedName>
</protein>
<dbReference type="EMBL" id="JBEUSY010000246">
    <property type="protein sequence ID" value="KAL1241660.1"/>
    <property type="molecule type" value="Genomic_DNA"/>
</dbReference>
<accession>A0ABR3KQK7</accession>
<evidence type="ECO:0000313" key="1">
    <source>
        <dbReference type="EMBL" id="KAL1241660.1"/>
    </source>
</evidence>
<gene>
    <name evidence="1" type="ORF">TSPI_08344</name>
</gene>
<sequence>MDSDLMLNNRSKDCGTEKIVTLKDVTYEALLSFHDEINKVNHVCSEDHSSPLFQKKLYRRLAVNDKSCGEMT</sequence>
<reference evidence="1 2" key="1">
    <citation type="submission" date="2024-07" db="EMBL/GenBank/DDBJ databases">
        <title>Enhanced genomic and transcriptomic resources for Trichinella pseudospiralis and T. spiralis underpin the discovery of pronounced molecular differences between stages and species.</title>
        <authorList>
            <person name="Pasi K.K."/>
            <person name="La Rosa G."/>
            <person name="Gomez-Morales M.A."/>
            <person name="Tosini F."/>
            <person name="Sumanam S."/>
            <person name="Young N.D."/>
            <person name="Chang B.C."/>
            <person name="Robin G.B."/>
        </authorList>
    </citation>
    <scope>NUCLEOTIDE SEQUENCE [LARGE SCALE GENOMIC DNA]</scope>
    <source>
        <strain evidence="1">ISS534</strain>
    </source>
</reference>